<dbReference type="SUPFAM" id="SSF55347">
    <property type="entry name" value="Glyceraldehyde-3-phosphate dehydrogenase-like, C-terminal domain"/>
    <property type="match status" value="1"/>
</dbReference>
<evidence type="ECO:0000313" key="4">
    <source>
        <dbReference type="EMBL" id="SEA51689.1"/>
    </source>
</evidence>
<dbReference type="RefSeq" id="WP_010262074.1">
    <property type="nucleotide sequence ID" value="NZ_CAEG01000011.1"/>
</dbReference>
<reference evidence="4 5" key="1">
    <citation type="submission" date="2016-10" db="EMBL/GenBank/DDBJ databases">
        <authorList>
            <person name="de Groot N.N."/>
        </authorList>
    </citation>
    <scope>NUCLEOTIDE SEQUENCE [LARGE SCALE GENOMIC DNA]</scope>
    <source>
        <strain evidence="4 5">DSM 25383</strain>
    </source>
</reference>
<evidence type="ECO:0000259" key="2">
    <source>
        <dbReference type="Pfam" id="PF01408"/>
    </source>
</evidence>
<dbReference type="AlphaFoldDB" id="A0A1H4BUB2"/>
<dbReference type="SUPFAM" id="SSF51735">
    <property type="entry name" value="NAD(P)-binding Rossmann-fold domains"/>
    <property type="match status" value="1"/>
</dbReference>
<dbReference type="Gene3D" id="3.30.360.10">
    <property type="entry name" value="Dihydrodipicolinate Reductase, domain 2"/>
    <property type="match status" value="1"/>
</dbReference>
<dbReference type="OrthoDB" id="9795543at2"/>
<dbReference type="GO" id="GO:0000166">
    <property type="term" value="F:nucleotide binding"/>
    <property type="evidence" value="ECO:0007669"/>
    <property type="project" value="InterPro"/>
</dbReference>
<dbReference type="PANTHER" id="PTHR43818">
    <property type="entry name" value="BCDNA.GH03377"/>
    <property type="match status" value="1"/>
</dbReference>
<evidence type="ECO:0000313" key="5">
    <source>
        <dbReference type="Proteomes" id="UP000183253"/>
    </source>
</evidence>
<dbReference type="InterPro" id="IPR055170">
    <property type="entry name" value="GFO_IDH_MocA-like_dom"/>
</dbReference>
<protein>
    <submittedName>
        <fullName evidence="4">Myo-inositol 2-dehydrogenase / D-chiro-inositol 1-dehydrogenase</fullName>
    </submittedName>
</protein>
<dbReference type="GO" id="GO:0016491">
    <property type="term" value="F:oxidoreductase activity"/>
    <property type="evidence" value="ECO:0007669"/>
    <property type="project" value="UniProtKB-KW"/>
</dbReference>
<dbReference type="Gene3D" id="3.40.50.720">
    <property type="entry name" value="NAD(P)-binding Rossmann-like Domain"/>
    <property type="match status" value="1"/>
</dbReference>
<dbReference type="Proteomes" id="UP000183253">
    <property type="component" value="Unassembled WGS sequence"/>
</dbReference>
<evidence type="ECO:0000259" key="3">
    <source>
        <dbReference type="Pfam" id="PF22725"/>
    </source>
</evidence>
<dbReference type="Pfam" id="PF22725">
    <property type="entry name" value="GFO_IDH_MocA_C3"/>
    <property type="match status" value="1"/>
</dbReference>
<dbReference type="InterPro" id="IPR050463">
    <property type="entry name" value="Gfo/Idh/MocA_oxidrdct_glycsds"/>
</dbReference>
<dbReference type="Pfam" id="PF01408">
    <property type="entry name" value="GFO_IDH_MocA"/>
    <property type="match status" value="1"/>
</dbReference>
<feature type="domain" description="GFO/IDH/MocA-like oxidoreductase" evidence="3">
    <location>
        <begin position="132"/>
        <end position="251"/>
    </location>
</feature>
<dbReference type="InterPro" id="IPR000683">
    <property type="entry name" value="Gfo/Idh/MocA-like_OxRdtase_N"/>
</dbReference>
<accession>A0A1H4BUB2</accession>
<keyword evidence="1" id="KW-0560">Oxidoreductase</keyword>
<dbReference type="PANTHER" id="PTHR43818:SF11">
    <property type="entry name" value="BCDNA.GH03377"/>
    <property type="match status" value="1"/>
</dbReference>
<gene>
    <name evidence="4" type="ORF">SAMN05444145_10446</name>
</gene>
<name>A0A1H4BUB2_9BACT</name>
<feature type="domain" description="Gfo/Idh/MocA-like oxidoreductase N-terminal" evidence="2">
    <location>
        <begin position="4"/>
        <end position="118"/>
    </location>
</feature>
<organism evidence="4 5">
    <name type="scientific">Alistipes timonensis JC136</name>
    <dbReference type="NCBI Taxonomy" id="1033731"/>
    <lineage>
        <taxon>Bacteria</taxon>
        <taxon>Pseudomonadati</taxon>
        <taxon>Bacteroidota</taxon>
        <taxon>Bacteroidia</taxon>
        <taxon>Bacteroidales</taxon>
        <taxon>Rikenellaceae</taxon>
        <taxon>Alistipes</taxon>
    </lineage>
</organism>
<dbReference type="STRING" id="1033731.SAMN05444145_10446"/>
<sequence length="357" mass="40456">MNPIRIGLIGFGRMGGFYLEELRKSGKWEVAYICDICAESRDLAHKLAPEARIVADEQLIFDDPTVQVVGLFALADSRKTQIEKAFAAGKHVIAEKPISDSVENEWKAVEMAESTPLFSTVNLYLRNSWYHNTIKDFIAQGEIGELAIVRVCHMTPGLAPGEGHEYEGPSFHDCGMHYVDIARWYAGSKFKTWNAQAIRMWNYKDPWWLQCHGTFENGIVFDITQGHVYGQLAQTQTHNAYVDIIGTKGIARMTHDFKTAIVELHGVTQTHRLIQPYGGKNIDTLCKLFAEQIETGARSETLPTFRDAAIASEYAWRFLQDARGHDLPAIGELETLQQIRERRRTMKNGYGLLRKHV</sequence>
<keyword evidence="5" id="KW-1185">Reference proteome</keyword>
<dbReference type="InterPro" id="IPR036291">
    <property type="entry name" value="NAD(P)-bd_dom_sf"/>
</dbReference>
<dbReference type="EMBL" id="FNRI01000004">
    <property type="protein sequence ID" value="SEA51689.1"/>
    <property type="molecule type" value="Genomic_DNA"/>
</dbReference>
<proteinExistence type="predicted"/>
<evidence type="ECO:0000256" key="1">
    <source>
        <dbReference type="ARBA" id="ARBA00023002"/>
    </source>
</evidence>